<proteinExistence type="predicted"/>
<name>A0A443KD42_9RHOB</name>
<comment type="caution">
    <text evidence="2">The sequence shown here is derived from an EMBL/GenBank/DDBJ whole genome shotgun (WGS) entry which is preliminary data.</text>
</comment>
<dbReference type="AlphaFoldDB" id="A0A443KD42"/>
<reference evidence="2 3" key="1">
    <citation type="submission" date="2019-01" db="EMBL/GenBank/DDBJ databases">
        <title>Sinorhodobacter populi sp. nov. isolated from the symptomatic bark tissue of Populus euramericana canker.</title>
        <authorList>
            <person name="Xu G."/>
        </authorList>
    </citation>
    <scope>NUCLEOTIDE SEQUENCE [LARGE SCALE GENOMIC DNA]</scope>
    <source>
        <strain evidence="2 3">D19-10-3-21</strain>
    </source>
</reference>
<reference evidence="2 3" key="2">
    <citation type="submission" date="2019-01" db="EMBL/GenBank/DDBJ databases">
        <authorList>
            <person name="Li Y."/>
        </authorList>
    </citation>
    <scope>NUCLEOTIDE SEQUENCE [LARGE SCALE GENOMIC DNA]</scope>
    <source>
        <strain evidence="2 3">D19-10-3-21</strain>
    </source>
</reference>
<accession>A0A443KD42</accession>
<organism evidence="2 3">
    <name type="scientific">Paenirhodobacter populi</name>
    <dbReference type="NCBI Taxonomy" id="2306993"/>
    <lineage>
        <taxon>Bacteria</taxon>
        <taxon>Pseudomonadati</taxon>
        <taxon>Pseudomonadota</taxon>
        <taxon>Alphaproteobacteria</taxon>
        <taxon>Rhodobacterales</taxon>
        <taxon>Rhodobacter group</taxon>
        <taxon>Paenirhodobacter</taxon>
    </lineage>
</organism>
<dbReference type="Proteomes" id="UP000285295">
    <property type="component" value="Unassembled WGS sequence"/>
</dbReference>
<sequence>MPCENGFGPIGMAWQNMAGTYPAVAPHYCTNPAQRWASPSAGVLDSYPEPLTDNVENPAALAGATGSNVDMVHVDAGDDTSEPAVSARPVVPLPGIFNRARFLWAKAVAEDDITGLGKALAYVIINQVADRNTAQCFWSYERFGKALNCSRDSVRRLFRLLEAAGWLRRKIVQSGRGTVIGIEFTIPAERAEGWDRPKHPGGVAPYLHSSVALTAQTHASNPGRGGAEVDTERASTGGKITPYRRSSPPARGVQGCPQRGAGLHPPYHTPNYSKKAAVSTSAAEPRKQVRAEQPASLPDKPHLPLAAVVPFGSDREADWNEWLRRNRFPALAELGVLASDATGRGYETPFRRPPSIDQDNEQDLEARIARRWANWALLRKGA</sequence>
<dbReference type="EMBL" id="SAUX01000007">
    <property type="protein sequence ID" value="RWR30769.1"/>
    <property type="molecule type" value="Genomic_DNA"/>
</dbReference>
<evidence type="ECO:0000313" key="3">
    <source>
        <dbReference type="Proteomes" id="UP000285295"/>
    </source>
</evidence>
<protein>
    <submittedName>
        <fullName evidence="2">Helix-turn-helix domain-containing protein</fullName>
    </submittedName>
</protein>
<feature type="region of interest" description="Disordered" evidence="1">
    <location>
        <begin position="217"/>
        <end position="301"/>
    </location>
</feature>
<evidence type="ECO:0000313" key="2">
    <source>
        <dbReference type="EMBL" id="RWR30769.1"/>
    </source>
</evidence>
<gene>
    <name evidence="2" type="ORF">D2T31_07295</name>
</gene>
<evidence type="ECO:0000256" key="1">
    <source>
        <dbReference type="SAM" id="MobiDB-lite"/>
    </source>
</evidence>
<dbReference type="Pfam" id="PF13730">
    <property type="entry name" value="HTH_36"/>
    <property type="match status" value="1"/>
</dbReference>
<dbReference type="OrthoDB" id="7877265at2"/>